<feature type="domain" description="AB hydrolase-1" evidence="1">
    <location>
        <begin position="36"/>
        <end position="276"/>
    </location>
</feature>
<evidence type="ECO:0000313" key="3">
    <source>
        <dbReference type="Proteomes" id="UP001337655"/>
    </source>
</evidence>
<comment type="caution">
    <text evidence="2">The sequence shown here is derived from an EMBL/GenBank/DDBJ whole genome shotgun (WGS) entry which is preliminary data.</text>
</comment>
<dbReference type="Proteomes" id="UP001337655">
    <property type="component" value="Unassembled WGS sequence"/>
</dbReference>
<sequence length="288" mass="31810">MTVAITQNQLQVREGTIAWRYAAVDNENEDFKRPILLFIHAGVTDQTLWDAQVQYLVDKGWSCLTFDLLGFGKSHASEEYLRSRPREPFSTIEHLDLLREEVLPKEASVIPVGCSIGASLALGYTVARQGVVAGLCAVSGGVGGFEYPNTDAEDRIFKLADDLISDGDVQGAANLQEPGRMAEPLAEQMLKWNIEIAARECSKTGSLALDTVEPETPAGHLLHTIEVPVAVAYGAYDETYTVAAMKHLGEHVRNAQVKEFETAHMVSMEMPDEFNKWLGKWLQAQFLD</sequence>
<dbReference type="SUPFAM" id="SSF53474">
    <property type="entry name" value="alpha/beta-Hydrolases"/>
    <property type="match status" value="1"/>
</dbReference>
<dbReference type="AlphaFoldDB" id="A0AAV9P216"/>
<dbReference type="Gene3D" id="3.40.50.1820">
    <property type="entry name" value="alpha/beta hydrolase"/>
    <property type="match status" value="1"/>
</dbReference>
<dbReference type="GO" id="GO:0016020">
    <property type="term" value="C:membrane"/>
    <property type="evidence" value="ECO:0007669"/>
    <property type="project" value="TreeGrafter"/>
</dbReference>
<dbReference type="RefSeq" id="XP_064656353.1">
    <property type="nucleotide sequence ID" value="XM_064805248.1"/>
</dbReference>
<dbReference type="InterPro" id="IPR000073">
    <property type="entry name" value="AB_hydrolase_1"/>
</dbReference>
<dbReference type="InterPro" id="IPR050266">
    <property type="entry name" value="AB_hydrolase_sf"/>
</dbReference>
<name>A0AAV9P216_9PEZI</name>
<protein>
    <recommendedName>
        <fullName evidence="1">AB hydrolase-1 domain-containing protein</fullName>
    </recommendedName>
</protein>
<dbReference type="GeneID" id="89929348"/>
<gene>
    <name evidence="2" type="ORF">LTR77_008014</name>
</gene>
<organism evidence="2 3">
    <name type="scientific">Saxophila tyrrhenica</name>
    <dbReference type="NCBI Taxonomy" id="1690608"/>
    <lineage>
        <taxon>Eukaryota</taxon>
        <taxon>Fungi</taxon>
        <taxon>Dikarya</taxon>
        <taxon>Ascomycota</taxon>
        <taxon>Pezizomycotina</taxon>
        <taxon>Dothideomycetes</taxon>
        <taxon>Dothideomycetidae</taxon>
        <taxon>Mycosphaerellales</taxon>
        <taxon>Extremaceae</taxon>
        <taxon>Saxophila</taxon>
    </lineage>
</organism>
<reference evidence="2 3" key="1">
    <citation type="submission" date="2023-08" db="EMBL/GenBank/DDBJ databases">
        <title>Black Yeasts Isolated from many extreme environments.</title>
        <authorList>
            <person name="Coleine C."/>
            <person name="Stajich J.E."/>
            <person name="Selbmann L."/>
        </authorList>
    </citation>
    <scope>NUCLEOTIDE SEQUENCE [LARGE SCALE GENOMIC DNA]</scope>
    <source>
        <strain evidence="2 3">CCFEE 5935</strain>
    </source>
</reference>
<proteinExistence type="predicted"/>
<dbReference type="PANTHER" id="PTHR43798:SF33">
    <property type="entry name" value="HYDROLASE, PUTATIVE (AFU_ORTHOLOGUE AFUA_2G14860)-RELATED"/>
    <property type="match status" value="1"/>
</dbReference>
<evidence type="ECO:0000313" key="2">
    <source>
        <dbReference type="EMBL" id="KAK5166471.1"/>
    </source>
</evidence>
<dbReference type="EMBL" id="JAVRRT010000013">
    <property type="protein sequence ID" value="KAK5166471.1"/>
    <property type="molecule type" value="Genomic_DNA"/>
</dbReference>
<keyword evidence="3" id="KW-1185">Reference proteome</keyword>
<dbReference type="InterPro" id="IPR029058">
    <property type="entry name" value="AB_hydrolase_fold"/>
</dbReference>
<accession>A0AAV9P216</accession>
<dbReference type="Pfam" id="PF12697">
    <property type="entry name" value="Abhydrolase_6"/>
    <property type="match status" value="1"/>
</dbReference>
<dbReference type="PANTHER" id="PTHR43798">
    <property type="entry name" value="MONOACYLGLYCEROL LIPASE"/>
    <property type="match status" value="1"/>
</dbReference>
<evidence type="ECO:0000259" key="1">
    <source>
        <dbReference type="Pfam" id="PF12697"/>
    </source>
</evidence>